<reference evidence="9" key="1">
    <citation type="submission" date="2017-03" db="EMBL/GenBank/DDBJ databases">
        <title>Novel pathways for hydrocarbon cycling and metabolic interdependencies in hydrothermal sediment communities.</title>
        <authorList>
            <person name="Dombrowski N."/>
            <person name="Seitz K."/>
            <person name="Teske A."/>
            <person name="Baker B."/>
        </authorList>
    </citation>
    <scope>NUCLEOTIDE SEQUENCE [LARGE SCALE GENOMIC DNA]</scope>
</reference>
<dbReference type="GO" id="GO:0015920">
    <property type="term" value="P:lipopolysaccharide transport"/>
    <property type="evidence" value="ECO:0007669"/>
    <property type="project" value="TreeGrafter"/>
</dbReference>
<keyword evidence="2" id="KW-1003">Cell membrane</keyword>
<feature type="transmembrane region" description="Helical" evidence="7">
    <location>
        <begin position="99"/>
        <end position="118"/>
    </location>
</feature>
<feature type="coiled-coil region" evidence="6">
    <location>
        <begin position="261"/>
        <end position="295"/>
    </location>
</feature>
<evidence type="ECO:0000313" key="8">
    <source>
        <dbReference type="EMBL" id="OQX90207.1"/>
    </source>
</evidence>
<keyword evidence="4 7" id="KW-1133">Transmembrane helix</keyword>
<evidence type="ECO:0008006" key="10">
    <source>
        <dbReference type="Google" id="ProtNLM"/>
    </source>
</evidence>
<keyword evidence="6" id="KW-0175">Coiled coil</keyword>
<evidence type="ECO:0000256" key="3">
    <source>
        <dbReference type="ARBA" id="ARBA00022692"/>
    </source>
</evidence>
<feature type="transmembrane region" description="Helical" evidence="7">
    <location>
        <begin position="12"/>
        <end position="33"/>
    </location>
</feature>
<dbReference type="PANTHER" id="PTHR33529">
    <property type="entry name" value="SLR0882 PROTEIN-RELATED"/>
    <property type="match status" value="1"/>
</dbReference>
<keyword evidence="5 7" id="KW-0472">Membrane</keyword>
<evidence type="ECO:0000256" key="2">
    <source>
        <dbReference type="ARBA" id="ARBA00022475"/>
    </source>
</evidence>
<dbReference type="EMBL" id="NATQ01000089">
    <property type="protein sequence ID" value="OQX90207.1"/>
    <property type="molecule type" value="Genomic_DNA"/>
</dbReference>
<comment type="caution">
    <text evidence="8">The sequence shown here is derived from an EMBL/GenBank/DDBJ whole genome shotgun (WGS) entry which is preliminary data.</text>
</comment>
<dbReference type="Proteomes" id="UP000192611">
    <property type="component" value="Unassembled WGS sequence"/>
</dbReference>
<organism evidence="8 9">
    <name type="scientific">Candidatus Coatesbacteria bacterium 4484_99</name>
    <dbReference type="NCBI Taxonomy" id="1970774"/>
    <lineage>
        <taxon>Bacteria</taxon>
        <taxon>Candidatus Coatesiibacteriota</taxon>
    </lineage>
</organism>
<evidence type="ECO:0000313" key="9">
    <source>
        <dbReference type="Proteomes" id="UP000192611"/>
    </source>
</evidence>
<evidence type="ECO:0000256" key="4">
    <source>
        <dbReference type="ARBA" id="ARBA00022989"/>
    </source>
</evidence>
<dbReference type="InterPro" id="IPR005495">
    <property type="entry name" value="LptG/LptF_permease"/>
</dbReference>
<name>A0A1W9S0P8_9BACT</name>
<evidence type="ECO:0000256" key="6">
    <source>
        <dbReference type="SAM" id="Coils"/>
    </source>
</evidence>
<keyword evidence="3 7" id="KW-0812">Transmembrane</keyword>
<feature type="transmembrane region" description="Helical" evidence="7">
    <location>
        <begin position="374"/>
        <end position="393"/>
    </location>
</feature>
<evidence type="ECO:0000256" key="1">
    <source>
        <dbReference type="ARBA" id="ARBA00004651"/>
    </source>
</evidence>
<protein>
    <recommendedName>
        <fullName evidence="10">Lipopolysaccharide export system permease protein LptF</fullName>
    </recommendedName>
</protein>
<accession>A0A1W9S0P8</accession>
<evidence type="ECO:0000256" key="7">
    <source>
        <dbReference type="SAM" id="Phobius"/>
    </source>
</evidence>
<dbReference type="PANTHER" id="PTHR33529:SF6">
    <property type="entry name" value="YJGP_YJGQ FAMILY PERMEASE"/>
    <property type="match status" value="1"/>
</dbReference>
<feature type="transmembrane region" description="Helical" evidence="7">
    <location>
        <begin position="343"/>
        <end position="362"/>
    </location>
</feature>
<dbReference type="GO" id="GO:0043190">
    <property type="term" value="C:ATP-binding cassette (ABC) transporter complex"/>
    <property type="evidence" value="ECO:0007669"/>
    <property type="project" value="TreeGrafter"/>
</dbReference>
<gene>
    <name evidence="8" type="ORF">B6D57_04350</name>
</gene>
<sequence>MRIIYRYIIIELIPPFVMSVLVLTLVLLLTQMFKMMEMIITKGIDFLTVGELFVYYLPAIVVLSVPMGMMVASLMAFGRLSEDNEITAMKACGISLYKLIVPVLIIAFVLSALLIYFHNTVVPVSNHRFKNLLMDIGMKRPDLNIREGVFIHDFPGYQLYIAEMDQRTGELEDVTIMKYDAGRLTDIIFARRGQLVSETGGSITGDMVKMLLYDGEIHEMDPKEFERYRRMRFSKQEINLYTDTALMRRDREYKTEREMTNEELKEKLKKVDDTLAKLRREYELEKDSANLERKKRQIENFVNIRNTYLVEIYKKYSVPFATVSFVLFGVPLGVIIRRGGKGVGIGLSIIFFLIYYVFIVGGEALGSRNILTPLLAMWLPNIVIGGLGIFLVYRTVNEMQSMRVGFDTFINIFKKIKMFFYRKAKDGNT</sequence>
<dbReference type="AlphaFoldDB" id="A0A1W9S0P8"/>
<evidence type="ECO:0000256" key="5">
    <source>
        <dbReference type="ARBA" id="ARBA00023136"/>
    </source>
</evidence>
<proteinExistence type="predicted"/>
<dbReference type="Pfam" id="PF03739">
    <property type="entry name" value="LptF_LptG"/>
    <property type="match status" value="1"/>
</dbReference>
<comment type="subcellular location">
    <subcellularLocation>
        <location evidence="1">Cell membrane</location>
        <topology evidence="1">Multi-pass membrane protein</topology>
    </subcellularLocation>
</comment>
<feature type="transmembrane region" description="Helical" evidence="7">
    <location>
        <begin position="53"/>
        <end position="78"/>
    </location>
</feature>
<feature type="transmembrane region" description="Helical" evidence="7">
    <location>
        <begin position="316"/>
        <end position="336"/>
    </location>
</feature>